<dbReference type="EMBL" id="LC371242">
    <property type="protein sequence ID" value="BBC78063.1"/>
    <property type="molecule type" value="Genomic_DNA"/>
</dbReference>
<dbReference type="KEGG" id="vg:65108202"/>
<name>A0A2Z5ZCL2_9CAUD</name>
<reference evidence="1 2" key="1">
    <citation type="submission" date="2018-02" db="EMBL/GenBank/DDBJ databases">
        <title>Full genome sequencing of a novel polyvalent bacteriophage as one of T4-Family member.</title>
        <authorList>
            <person name="Kawasaki T."/>
            <person name="Saad A.M."/>
            <person name="Yamada T."/>
        </authorList>
    </citation>
    <scope>NUCLEOTIDE SEQUENCE [LARGE SCALE GENOMIC DNA]</scope>
    <source>
        <strain evidence="1 2">EcS1</strain>
    </source>
</reference>
<keyword evidence="2" id="KW-1185">Reference proteome</keyword>
<organism evidence="1 2">
    <name type="scientific">Escherichia phage EcS1</name>
    <dbReference type="NCBI Taxonomy" id="2083276"/>
    <lineage>
        <taxon>Viruses</taxon>
        <taxon>Duplodnaviria</taxon>
        <taxon>Heunggongvirae</taxon>
        <taxon>Uroviricota</taxon>
        <taxon>Caudoviricetes</taxon>
        <taxon>Pantevenvirales</taxon>
        <taxon>Straboviridae</taxon>
        <taxon>Tevenvirinae</taxon>
        <taxon>Kagamiyamavirus</taxon>
        <taxon>Kagamiyamavirus ecs1</taxon>
    </lineage>
</organism>
<proteinExistence type="predicted"/>
<dbReference type="RefSeq" id="YP_010090710.1">
    <property type="nucleotide sequence ID" value="NC_055721.1"/>
</dbReference>
<dbReference type="Proteomes" id="UP000250157">
    <property type="component" value="Segment"/>
</dbReference>
<protein>
    <submittedName>
        <fullName evidence="1">Uncharacterized protein</fullName>
    </submittedName>
</protein>
<evidence type="ECO:0000313" key="2">
    <source>
        <dbReference type="Proteomes" id="UP000250157"/>
    </source>
</evidence>
<sequence length="79" mass="9105">MYRLHEEHFLDLLNSIKVQHRSAKDNDTAQRIGWELIDKLEAIKAKTDSIIWFTGLAPDICISEHVADLILQFKVATDD</sequence>
<accession>A0A2Z5ZCL2</accession>
<dbReference type="GeneID" id="65108202"/>
<evidence type="ECO:0000313" key="1">
    <source>
        <dbReference type="EMBL" id="BBC78063.1"/>
    </source>
</evidence>